<proteinExistence type="predicted"/>
<dbReference type="RefSeq" id="XP_047773221.1">
    <property type="nucleotide sequence ID" value="XM_047918265.1"/>
</dbReference>
<comment type="caution">
    <text evidence="3">The sequence shown here is derived from an EMBL/GenBank/DDBJ whole genome shotgun (WGS) entry which is preliminary data.</text>
</comment>
<sequence length="191" mass="20700">MLMSTQRKSMITGNAGILITRGSTVISDLIVLAVTVCHVAPKSWSLLRAARRRQPFAHILLGDGLLYFATLTMLSMIEMTTGIGWLNIVTFLSSMSTVFVSRFILDLRACAALSVVDLGSTESLALGESISSSLVFAEFSYVTPMEPPDATLDELEDDGDADDDERTSDIGSGSCHDEALSERRGMESRKI</sequence>
<accession>A0ABQ8JZQ3</accession>
<evidence type="ECO:0000256" key="2">
    <source>
        <dbReference type="SAM" id="Phobius"/>
    </source>
</evidence>
<name>A0ABQ8JZQ3_9APHY</name>
<evidence type="ECO:0000313" key="4">
    <source>
        <dbReference type="Proteomes" id="UP000814176"/>
    </source>
</evidence>
<keyword evidence="2" id="KW-1133">Transmembrane helix</keyword>
<keyword evidence="2" id="KW-0472">Membrane</keyword>
<evidence type="ECO:0000313" key="3">
    <source>
        <dbReference type="EMBL" id="KAH9829858.1"/>
    </source>
</evidence>
<protein>
    <submittedName>
        <fullName evidence="3">Uncharacterized protein</fullName>
    </submittedName>
</protein>
<dbReference type="EMBL" id="JADCUA010000035">
    <property type="protein sequence ID" value="KAH9829858.1"/>
    <property type="molecule type" value="Genomic_DNA"/>
</dbReference>
<gene>
    <name evidence="3" type="ORF">C8Q71DRAFT_391396</name>
</gene>
<feature type="transmembrane region" description="Helical" evidence="2">
    <location>
        <begin position="83"/>
        <end position="105"/>
    </location>
</feature>
<reference evidence="3 4" key="1">
    <citation type="journal article" date="2021" name="Environ. Microbiol.">
        <title>Gene family expansions and transcriptome signatures uncover fungal adaptations to wood decay.</title>
        <authorList>
            <person name="Hage H."/>
            <person name="Miyauchi S."/>
            <person name="Viragh M."/>
            <person name="Drula E."/>
            <person name="Min B."/>
            <person name="Chaduli D."/>
            <person name="Navarro D."/>
            <person name="Favel A."/>
            <person name="Norest M."/>
            <person name="Lesage-Meessen L."/>
            <person name="Balint B."/>
            <person name="Merenyi Z."/>
            <person name="de Eugenio L."/>
            <person name="Morin E."/>
            <person name="Martinez A.T."/>
            <person name="Baldrian P."/>
            <person name="Stursova M."/>
            <person name="Martinez M.J."/>
            <person name="Novotny C."/>
            <person name="Magnuson J.K."/>
            <person name="Spatafora J.W."/>
            <person name="Maurice S."/>
            <person name="Pangilinan J."/>
            <person name="Andreopoulos W."/>
            <person name="LaButti K."/>
            <person name="Hundley H."/>
            <person name="Na H."/>
            <person name="Kuo A."/>
            <person name="Barry K."/>
            <person name="Lipzen A."/>
            <person name="Henrissat B."/>
            <person name="Riley R."/>
            <person name="Ahrendt S."/>
            <person name="Nagy L.G."/>
            <person name="Grigoriev I.V."/>
            <person name="Martin F."/>
            <person name="Rosso M.N."/>
        </authorList>
    </citation>
    <scope>NUCLEOTIDE SEQUENCE [LARGE SCALE GENOMIC DNA]</scope>
    <source>
        <strain evidence="3 4">CIRM-BRFM 1785</strain>
    </source>
</reference>
<organism evidence="3 4">
    <name type="scientific">Rhodofomes roseus</name>
    <dbReference type="NCBI Taxonomy" id="34475"/>
    <lineage>
        <taxon>Eukaryota</taxon>
        <taxon>Fungi</taxon>
        <taxon>Dikarya</taxon>
        <taxon>Basidiomycota</taxon>
        <taxon>Agaricomycotina</taxon>
        <taxon>Agaricomycetes</taxon>
        <taxon>Polyporales</taxon>
        <taxon>Rhodofomes</taxon>
    </lineage>
</organism>
<feature type="compositionally biased region" description="Basic and acidic residues" evidence="1">
    <location>
        <begin position="175"/>
        <end position="191"/>
    </location>
</feature>
<evidence type="ECO:0000256" key="1">
    <source>
        <dbReference type="SAM" id="MobiDB-lite"/>
    </source>
</evidence>
<feature type="transmembrane region" description="Helical" evidence="2">
    <location>
        <begin position="56"/>
        <end position="77"/>
    </location>
</feature>
<keyword evidence="2" id="KW-0812">Transmembrane</keyword>
<feature type="compositionally biased region" description="Acidic residues" evidence="1">
    <location>
        <begin position="151"/>
        <end position="166"/>
    </location>
</feature>
<keyword evidence="4" id="KW-1185">Reference proteome</keyword>
<dbReference type="Proteomes" id="UP000814176">
    <property type="component" value="Unassembled WGS sequence"/>
</dbReference>
<dbReference type="GeneID" id="71998997"/>
<feature type="region of interest" description="Disordered" evidence="1">
    <location>
        <begin position="147"/>
        <end position="191"/>
    </location>
</feature>